<dbReference type="Gene3D" id="3.40.50.1110">
    <property type="entry name" value="SGNH hydrolase"/>
    <property type="match status" value="1"/>
</dbReference>
<dbReference type="Proteomes" id="UP001499988">
    <property type="component" value="Unassembled WGS sequence"/>
</dbReference>
<keyword evidence="1" id="KW-0378">Hydrolase</keyword>
<accession>A0ABP9EW39</accession>
<dbReference type="Pfam" id="PF03629">
    <property type="entry name" value="SASA"/>
    <property type="match status" value="1"/>
</dbReference>
<evidence type="ECO:0000313" key="3">
    <source>
        <dbReference type="EMBL" id="GAA4886941.1"/>
    </source>
</evidence>
<evidence type="ECO:0000259" key="2">
    <source>
        <dbReference type="Pfam" id="PF03629"/>
    </source>
</evidence>
<evidence type="ECO:0000313" key="4">
    <source>
        <dbReference type="Proteomes" id="UP001499988"/>
    </source>
</evidence>
<dbReference type="SUPFAM" id="SSF52266">
    <property type="entry name" value="SGNH hydrolase"/>
    <property type="match status" value="1"/>
</dbReference>
<proteinExistence type="predicted"/>
<name>A0ABP9EW39_9GAMM</name>
<reference evidence="4" key="1">
    <citation type="journal article" date="2019" name="Int. J. Syst. Evol. Microbiol.">
        <title>The Global Catalogue of Microorganisms (GCM) 10K type strain sequencing project: providing services to taxonomists for standard genome sequencing and annotation.</title>
        <authorList>
            <consortium name="The Broad Institute Genomics Platform"/>
            <consortium name="The Broad Institute Genome Sequencing Center for Infectious Disease"/>
            <person name="Wu L."/>
            <person name="Ma J."/>
        </authorList>
    </citation>
    <scope>NUCLEOTIDE SEQUENCE [LARGE SCALE GENOMIC DNA]</scope>
    <source>
        <strain evidence="4">JCM 18401</strain>
    </source>
</reference>
<dbReference type="InterPro" id="IPR005181">
    <property type="entry name" value="SASA"/>
</dbReference>
<dbReference type="PANTHER" id="PTHR22901">
    <property type="entry name" value="SIALATE O-ACETYLESTERASE"/>
    <property type="match status" value="1"/>
</dbReference>
<feature type="domain" description="Sialate O-acetylesterase" evidence="2">
    <location>
        <begin position="108"/>
        <end position="338"/>
    </location>
</feature>
<protein>
    <submittedName>
        <fullName evidence="3">Sialate O-acetylesterase</fullName>
    </submittedName>
</protein>
<dbReference type="InterPro" id="IPR039329">
    <property type="entry name" value="SIAE"/>
</dbReference>
<evidence type="ECO:0000256" key="1">
    <source>
        <dbReference type="ARBA" id="ARBA00022801"/>
    </source>
</evidence>
<dbReference type="EMBL" id="BAABJZ010000068">
    <property type="protein sequence ID" value="GAA4886941.1"/>
    <property type="molecule type" value="Genomic_DNA"/>
</dbReference>
<sequence>MVWGLLSTQVVAMELARETEITMPRFFGSGMVLQRDRPIPLWGKGQPGAQIQAGFVGQPDTVTRVDDAGRWRLRLPAQATGSAKQLQIRMGQGSEAKSLIFDDVLMGEVWLSSGQSNMWWPMRQIAEPQLDPRFVNLPNVRMLQTPRVGATLPAEDLADARIDPRVEGQWQAATSNALPKMSAVPFYFAQALQQALEVPVGIIVSAYGGTSITQWLAQPEPAVVMPGFGDKGGAGALYNGMLAPYAGLPIQGVLWYQGESSLALRHHYAQLQLKLVEQFRADWQQKDLPFFLVQLAPYKTDRKWAELSQAQLEAYRMGEHMGLVITNDLGGSDIHPSRKQEVGLRLVRWALKEVYGQSELLATGPLVRDIQPEGQALRIAFDFVGVGLQSKDQQPLRCWEVAGEAGAFVPAQAYIDGKSVLVRAESVERPVRVRLAFDGAAEHNLINSEALPASPFQYHLADLASTIEQE</sequence>
<gene>
    <name evidence="3" type="ORF">GCM10023333_20490</name>
</gene>
<dbReference type="InterPro" id="IPR036514">
    <property type="entry name" value="SGNH_hydro_sf"/>
</dbReference>
<keyword evidence="4" id="KW-1185">Reference proteome</keyword>
<dbReference type="PANTHER" id="PTHR22901:SF0">
    <property type="entry name" value="SIALATE O-ACETYLESTERASE"/>
    <property type="match status" value="1"/>
</dbReference>
<organism evidence="3 4">
    <name type="scientific">Ferrimonas pelagia</name>
    <dbReference type="NCBI Taxonomy" id="1177826"/>
    <lineage>
        <taxon>Bacteria</taxon>
        <taxon>Pseudomonadati</taxon>
        <taxon>Pseudomonadota</taxon>
        <taxon>Gammaproteobacteria</taxon>
        <taxon>Alteromonadales</taxon>
        <taxon>Ferrimonadaceae</taxon>
        <taxon>Ferrimonas</taxon>
    </lineage>
</organism>
<comment type="caution">
    <text evidence="3">The sequence shown here is derived from an EMBL/GenBank/DDBJ whole genome shotgun (WGS) entry which is preliminary data.</text>
</comment>